<name>A0A0E9TF31_ANGAN</name>
<organism evidence="1">
    <name type="scientific">Anguilla anguilla</name>
    <name type="common">European freshwater eel</name>
    <name type="synonym">Muraena anguilla</name>
    <dbReference type="NCBI Taxonomy" id="7936"/>
    <lineage>
        <taxon>Eukaryota</taxon>
        <taxon>Metazoa</taxon>
        <taxon>Chordata</taxon>
        <taxon>Craniata</taxon>
        <taxon>Vertebrata</taxon>
        <taxon>Euteleostomi</taxon>
        <taxon>Actinopterygii</taxon>
        <taxon>Neopterygii</taxon>
        <taxon>Teleostei</taxon>
        <taxon>Anguilliformes</taxon>
        <taxon>Anguillidae</taxon>
        <taxon>Anguilla</taxon>
    </lineage>
</organism>
<reference evidence="1" key="2">
    <citation type="journal article" date="2015" name="Fish Shellfish Immunol.">
        <title>Early steps in the European eel (Anguilla anguilla)-Vibrio vulnificus interaction in the gills: Role of the RtxA13 toxin.</title>
        <authorList>
            <person name="Callol A."/>
            <person name="Pajuelo D."/>
            <person name="Ebbesson L."/>
            <person name="Teles M."/>
            <person name="MacKenzie S."/>
            <person name="Amaro C."/>
        </authorList>
    </citation>
    <scope>NUCLEOTIDE SEQUENCE</scope>
</reference>
<reference evidence="1" key="1">
    <citation type="submission" date="2014-11" db="EMBL/GenBank/DDBJ databases">
        <authorList>
            <person name="Amaro Gonzalez C."/>
        </authorList>
    </citation>
    <scope>NUCLEOTIDE SEQUENCE</scope>
</reference>
<dbReference type="EMBL" id="GBXM01056356">
    <property type="protein sequence ID" value="JAH52221.1"/>
    <property type="molecule type" value="Transcribed_RNA"/>
</dbReference>
<evidence type="ECO:0000313" key="1">
    <source>
        <dbReference type="EMBL" id="JAH52221.1"/>
    </source>
</evidence>
<protein>
    <submittedName>
        <fullName evidence="1">Uncharacterized protein</fullName>
    </submittedName>
</protein>
<dbReference type="AlphaFoldDB" id="A0A0E9TF31"/>
<sequence length="34" mass="3783">MTDRLFDPLPSSAPRPCQILPVFLSFLSFLAAEC</sequence>
<accession>A0A0E9TF31</accession>
<proteinExistence type="predicted"/>